<dbReference type="InterPro" id="IPR001441">
    <property type="entry name" value="UPP_synth-like"/>
</dbReference>
<feature type="active site" description="Proton acceptor" evidence="2">
    <location>
        <position position="68"/>
    </location>
</feature>
<comment type="caution">
    <text evidence="3">The sequence shown here is derived from an EMBL/GenBank/DDBJ whole genome shotgun (WGS) entry which is preliminary data.</text>
</comment>
<comment type="subunit">
    <text evidence="2">Homodimer.</text>
</comment>
<comment type="cofactor">
    <cofactor evidence="2">
        <name>Mg(2+)</name>
        <dbReference type="ChEBI" id="CHEBI:18420"/>
    </cofactor>
    <text evidence="2">Binds 2 magnesium ions per subunit.</text>
</comment>
<organism evidence="3 4">
    <name type="scientific">Banduia mediterranea</name>
    <dbReference type="NCBI Taxonomy" id="3075609"/>
    <lineage>
        <taxon>Bacteria</taxon>
        <taxon>Pseudomonadati</taxon>
        <taxon>Pseudomonadota</taxon>
        <taxon>Gammaproteobacteria</taxon>
        <taxon>Nevskiales</taxon>
        <taxon>Algiphilaceae</taxon>
        <taxon>Banduia</taxon>
    </lineage>
</organism>
<feature type="binding site" evidence="2">
    <location>
        <begin position="65"/>
        <end position="67"/>
    </location>
    <ligand>
        <name>substrate</name>
    </ligand>
</feature>
<dbReference type="InterPro" id="IPR036424">
    <property type="entry name" value="UPP_synth-like_sf"/>
</dbReference>
<comment type="similarity">
    <text evidence="2">Belongs to the UPP synthase family.</text>
</comment>
<feature type="binding site" evidence="2">
    <location>
        <position position="71"/>
    </location>
    <ligand>
        <name>substrate</name>
    </ligand>
</feature>
<feature type="binding site" evidence="2">
    <location>
        <position position="33"/>
    </location>
    <ligand>
        <name>substrate</name>
    </ligand>
</feature>
<dbReference type="PANTHER" id="PTHR10291">
    <property type="entry name" value="DEHYDRODOLICHYL DIPHOSPHATE SYNTHASE FAMILY MEMBER"/>
    <property type="match status" value="1"/>
</dbReference>
<dbReference type="Gene3D" id="3.40.1180.10">
    <property type="entry name" value="Decaprenyl diphosphate synthase-like"/>
    <property type="match status" value="1"/>
</dbReference>
<keyword evidence="2" id="KW-0133">Cell shape</keyword>
<dbReference type="InterPro" id="IPR018520">
    <property type="entry name" value="UPP_synth-like_CS"/>
</dbReference>
<dbReference type="NCBIfam" id="TIGR00055">
    <property type="entry name" value="uppS"/>
    <property type="match status" value="1"/>
</dbReference>
<dbReference type="HAMAP" id="MF_01139">
    <property type="entry name" value="ISPT"/>
    <property type="match status" value="1"/>
</dbReference>
<feature type="binding site" evidence="2">
    <location>
        <position position="69"/>
    </location>
    <ligand>
        <name>substrate</name>
    </ligand>
</feature>
<evidence type="ECO:0000313" key="4">
    <source>
        <dbReference type="Proteomes" id="UP001254608"/>
    </source>
</evidence>
<dbReference type="GO" id="GO:0016740">
    <property type="term" value="F:transferase activity"/>
    <property type="evidence" value="ECO:0007669"/>
    <property type="project" value="UniProtKB-KW"/>
</dbReference>
<dbReference type="EC" id="2.5.1.31" evidence="2"/>
<feature type="binding site" evidence="2">
    <location>
        <position position="200"/>
    </location>
    <ligand>
        <name>Mg(2+)</name>
        <dbReference type="ChEBI" id="CHEBI:18420"/>
    </ligand>
</feature>
<name>A0ABU2WJK4_9GAMM</name>
<protein>
    <recommendedName>
        <fullName evidence="2">Ditrans,polycis-undecaprenyl-diphosphate synthase ((2E,6E)-farnesyl-diphosphate specific)</fullName>
        <ecNumber evidence="2">2.5.1.31</ecNumber>
    </recommendedName>
    <alternativeName>
        <fullName evidence="2">Ditrans,polycis-undecaprenylcistransferase</fullName>
    </alternativeName>
    <alternativeName>
        <fullName evidence="2">Undecaprenyl diphosphate synthase</fullName>
        <shortName evidence="2">UDS</shortName>
    </alternativeName>
    <alternativeName>
        <fullName evidence="2">Undecaprenyl pyrophosphate synthase</fullName>
        <shortName evidence="2">UPP synthase</shortName>
    </alternativeName>
</protein>
<keyword evidence="2" id="KW-0961">Cell wall biogenesis/degradation</keyword>
<dbReference type="Pfam" id="PF01255">
    <property type="entry name" value="Prenyltransf"/>
    <property type="match status" value="1"/>
</dbReference>
<dbReference type="PANTHER" id="PTHR10291:SF0">
    <property type="entry name" value="DEHYDRODOLICHYL DIPHOSPHATE SYNTHASE 2"/>
    <property type="match status" value="1"/>
</dbReference>
<reference evidence="3 4" key="1">
    <citation type="submission" date="2023-09" db="EMBL/GenBank/DDBJ databases">
        <authorList>
            <person name="Rey-Velasco X."/>
        </authorList>
    </citation>
    <scope>NUCLEOTIDE SEQUENCE [LARGE SCALE GENOMIC DNA]</scope>
    <source>
        <strain evidence="3 4">W345</strain>
    </source>
</reference>
<dbReference type="Proteomes" id="UP001254608">
    <property type="component" value="Unassembled WGS sequence"/>
</dbReference>
<keyword evidence="1 2" id="KW-0808">Transferase</keyword>
<feature type="binding site" evidence="2">
    <location>
        <begin position="21"/>
        <end position="24"/>
    </location>
    <ligand>
        <name>substrate</name>
    </ligand>
</feature>
<feature type="binding site" evidence="2">
    <location>
        <position position="20"/>
    </location>
    <ligand>
        <name>Mg(2+)</name>
        <dbReference type="ChEBI" id="CHEBI:18420"/>
    </ligand>
</feature>
<gene>
    <name evidence="2 3" type="primary">uppS</name>
    <name evidence="3" type="ORF">RM530_07770</name>
</gene>
<feature type="binding site" evidence="2">
    <location>
        <begin position="187"/>
        <end position="189"/>
    </location>
    <ligand>
        <name>substrate</name>
    </ligand>
</feature>
<feature type="active site" evidence="2">
    <location>
        <position position="20"/>
    </location>
</feature>
<sequence>MNPPELPPQAVPKHVAVIMDGNGRWAQQRQRPRVSGHRAGVRAVRAAVRACHKAGVGTLTLFAFSQENWQRPALEVRLLMELFARALKRELASLHKNNVRLRFIGAHDLFSASLREQMAQAEAATAGNTHMDLVIAVGYGGQWDVAEAARRLQREGREITAEAIDTAVCTAFAPAPDLMIRTGGEKRISNFMLWQLAYTELYFSDTLWPDFGEDEMSAAIAWFANRNRRFGRVPEAQ</sequence>
<feature type="binding site" evidence="2">
    <location>
        <position position="181"/>
    </location>
    <ligand>
        <name>substrate</name>
    </ligand>
</feature>
<accession>A0ABU2WJK4</accession>
<keyword evidence="4" id="KW-1185">Reference proteome</keyword>
<evidence type="ECO:0000256" key="1">
    <source>
        <dbReference type="ARBA" id="ARBA00022679"/>
    </source>
</evidence>
<feature type="binding site" evidence="2">
    <location>
        <position position="25"/>
    </location>
    <ligand>
        <name>substrate</name>
    </ligand>
</feature>
<evidence type="ECO:0000313" key="3">
    <source>
        <dbReference type="EMBL" id="MDT0497262.1"/>
    </source>
</evidence>
<comment type="catalytic activity">
    <reaction evidence="2">
        <text>8 isopentenyl diphosphate + (2E,6E)-farnesyl diphosphate = di-trans,octa-cis-undecaprenyl diphosphate + 8 diphosphate</text>
        <dbReference type="Rhea" id="RHEA:27551"/>
        <dbReference type="ChEBI" id="CHEBI:33019"/>
        <dbReference type="ChEBI" id="CHEBI:58405"/>
        <dbReference type="ChEBI" id="CHEBI:128769"/>
        <dbReference type="ChEBI" id="CHEBI:175763"/>
        <dbReference type="EC" id="2.5.1.31"/>
    </reaction>
</comment>
<dbReference type="EMBL" id="JAVRIC010000008">
    <property type="protein sequence ID" value="MDT0497262.1"/>
    <property type="molecule type" value="Genomic_DNA"/>
</dbReference>
<keyword evidence="2" id="KW-0479">Metal-binding</keyword>
<feature type="binding site" evidence="2">
    <location>
        <position position="37"/>
    </location>
    <ligand>
        <name>substrate</name>
    </ligand>
</feature>
<proteinExistence type="inferred from homology"/>
<evidence type="ECO:0000256" key="2">
    <source>
        <dbReference type="HAMAP-Rule" id="MF_01139"/>
    </source>
</evidence>
<dbReference type="SUPFAM" id="SSF64005">
    <property type="entry name" value="Undecaprenyl diphosphate synthase"/>
    <property type="match status" value="1"/>
</dbReference>
<dbReference type="CDD" id="cd00475">
    <property type="entry name" value="Cis_IPPS"/>
    <property type="match status" value="1"/>
</dbReference>
<keyword evidence="2" id="KW-0460">Magnesium</keyword>
<comment type="function">
    <text evidence="2">Catalyzes the sequential condensation of isopentenyl diphosphate (IPP) with (2E,6E)-farnesyl diphosphate (E,E-FPP) to yield (2Z,6Z,10Z,14Z,18Z,22Z,26Z,30Z,34E,38E)-undecaprenyl diphosphate (di-trans,octa-cis-UPP). UPP is the precursor of glycosyl carrier lipid in the biosynthesis of bacterial cell wall polysaccharide components such as peptidoglycan and lipopolysaccharide.</text>
</comment>
<dbReference type="PROSITE" id="PS01066">
    <property type="entry name" value="UPP_SYNTHASE"/>
    <property type="match status" value="1"/>
</dbReference>
<keyword evidence="2" id="KW-0573">Peptidoglycan synthesis</keyword>